<dbReference type="InterPro" id="IPR036388">
    <property type="entry name" value="WH-like_DNA-bd_sf"/>
</dbReference>
<dbReference type="InterPro" id="IPR036390">
    <property type="entry name" value="WH_DNA-bd_sf"/>
</dbReference>
<feature type="domain" description="HTH iclR-type" evidence="3">
    <location>
        <begin position="9"/>
        <end position="68"/>
    </location>
</feature>
<dbReference type="GO" id="GO:0003700">
    <property type="term" value="F:DNA-binding transcription factor activity"/>
    <property type="evidence" value="ECO:0007669"/>
    <property type="project" value="TreeGrafter"/>
</dbReference>
<dbReference type="Gene3D" id="1.10.10.10">
    <property type="entry name" value="Winged helix-like DNA-binding domain superfamily/Winged helix DNA-binding domain"/>
    <property type="match status" value="1"/>
</dbReference>
<dbReference type="InterPro" id="IPR050707">
    <property type="entry name" value="HTH_MetabolicPath_Reg"/>
</dbReference>
<evidence type="ECO:0000313" key="5">
    <source>
        <dbReference type="Proteomes" id="UP000199352"/>
    </source>
</evidence>
<dbReference type="InterPro" id="IPR029016">
    <property type="entry name" value="GAF-like_dom_sf"/>
</dbReference>
<dbReference type="PANTHER" id="PTHR30136:SF24">
    <property type="entry name" value="HTH-TYPE TRANSCRIPTIONAL REPRESSOR ALLR"/>
    <property type="match status" value="1"/>
</dbReference>
<dbReference type="STRING" id="402600.SAMN05216188_13322"/>
<dbReference type="InterPro" id="IPR005471">
    <property type="entry name" value="Tscrpt_reg_IclR_N"/>
</dbReference>
<dbReference type="PANTHER" id="PTHR30136">
    <property type="entry name" value="HELIX-TURN-HELIX TRANSCRIPTIONAL REGULATOR, ICLR FAMILY"/>
    <property type="match status" value="1"/>
</dbReference>
<dbReference type="PROSITE" id="PS51077">
    <property type="entry name" value="HTH_ICLR"/>
    <property type="match status" value="1"/>
</dbReference>
<evidence type="ECO:0000313" key="4">
    <source>
        <dbReference type="EMBL" id="SES32541.1"/>
    </source>
</evidence>
<dbReference type="Pfam" id="PF09339">
    <property type="entry name" value="HTH_IclR"/>
    <property type="match status" value="1"/>
</dbReference>
<keyword evidence="2" id="KW-0804">Transcription</keyword>
<dbReference type="SMART" id="SM00346">
    <property type="entry name" value="HTH_ICLR"/>
    <property type="match status" value="1"/>
</dbReference>
<dbReference type="SUPFAM" id="SSF46785">
    <property type="entry name" value="Winged helix' DNA-binding domain"/>
    <property type="match status" value="1"/>
</dbReference>
<name>A0A1H9WFI4_9PSEU</name>
<keyword evidence="1" id="KW-0805">Transcription regulation</keyword>
<dbReference type="EMBL" id="FOFR01000033">
    <property type="protein sequence ID" value="SES32541.1"/>
    <property type="molecule type" value="Genomic_DNA"/>
</dbReference>
<keyword evidence="4" id="KW-0238">DNA-binding</keyword>
<proteinExistence type="predicted"/>
<organism evidence="4 5">
    <name type="scientific">Lentzea xinjiangensis</name>
    <dbReference type="NCBI Taxonomy" id="402600"/>
    <lineage>
        <taxon>Bacteria</taxon>
        <taxon>Bacillati</taxon>
        <taxon>Actinomycetota</taxon>
        <taxon>Actinomycetes</taxon>
        <taxon>Pseudonocardiales</taxon>
        <taxon>Pseudonocardiaceae</taxon>
        <taxon>Lentzea</taxon>
    </lineage>
</organism>
<dbReference type="SUPFAM" id="SSF55781">
    <property type="entry name" value="GAF domain-like"/>
    <property type="match status" value="1"/>
</dbReference>
<dbReference type="GO" id="GO:0003677">
    <property type="term" value="F:DNA binding"/>
    <property type="evidence" value="ECO:0007669"/>
    <property type="project" value="UniProtKB-KW"/>
</dbReference>
<reference evidence="5" key="1">
    <citation type="submission" date="2016-10" db="EMBL/GenBank/DDBJ databases">
        <authorList>
            <person name="Varghese N."/>
            <person name="Submissions S."/>
        </authorList>
    </citation>
    <scope>NUCLEOTIDE SEQUENCE [LARGE SCALE GENOMIC DNA]</scope>
    <source>
        <strain evidence="5">CGMCC 4.3525</strain>
    </source>
</reference>
<evidence type="ECO:0000256" key="1">
    <source>
        <dbReference type="ARBA" id="ARBA00023015"/>
    </source>
</evidence>
<accession>A0A1H9WFI4</accession>
<protein>
    <submittedName>
        <fullName evidence="4">DNA-binding transcriptional regulator, IclR family</fullName>
    </submittedName>
</protein>
<keyword evidence="5" id="KW-1185">Reference proteome</keyword>
<evidence type="ECO:0000256" key="2">
    <source>
        <dbReference type="ARBA" id="ARBA00023163"/>
    </source>
</evidence>
<evidence type="ECO:0000259" key="3">
    <source>
        <dbReference type="PROSITE" id="PS51077"/>
    </source>
</evidence>
<dbReference type="AlphaFoldDB" id="A0A1H9WFI4"/>
<dbReference type="Proteomes" id="UP000199352">
    <property type="component" value="Unassembled WGS sequence"/>
</dbReference>
<dbReference type="GO" id="GO:0045892">
    <property type="term" value="P:negative regulation of DNA-templated transcription"/>
    <property type="evidence" value="ECO:0007669"/>
    <property type="project" value="TreeGrafter"/>
</dbReference>
<sequence length="232" mass="24894">MSSAEVVHGRPVKKAFELIELLSGSGGRTLAELARASGLPKSSLHRMMDALTGSGLVRRTSGGYELGDGLFDLIDDSARARVDRVLKTTLTPHILDLREITGGVVSTGILSGPHVRQIDVQYDMRHLRLGQRVPTMLPVHCTAIGRALRSRNPDAVAVANGELYDGVICIAASLAADHRLPRMAIGVWGPAKTLNVDFTVAALKRTVRTMRSALLRCSRSTASVLADLVRAN</sequence>
<gene>
    <name evidence="4" type="ORF">SAMN05216188_13322</name>
</gene>
<dbReference type="Gene3D" id="3.30.450.40">
    <property type="match status" value="1"/>
</dbReference>
<dbReference type="RefSeq" id="WP_177221644.1">
    <property type="nucleotide sequence ID" value="NZ_FOFR01000033.1"/>
</dbReference>